<reference key="1">
    <citation type="submission" date="2010-11" db="EMBL/GenBank/DDBJ databases">
        <title>The complete sequence of chromosome of Isophaera pallida ATCC 43644.</title>
        <authorList>
            <consortium name="US DOE Joint Genome Institute (JGI-PGF)"/>
            <person name="Lucas S."/>
            <person name="Copeland A."/>
            <person name="Lapidus A."/>
            <person name="Bruce D."/>
            <person name="Goodwin L."/>
            <person name="Pitluck S."/>
            <person name="Kyrpides N."/>
            <person name="Mavromatis K."/>
            <person name="Pagani I."/>
            <person name="Ivanova N."/>
            <person name="Saunders E."/>
            <person name="Brettin T."/>
            <person name="Detter J.C."/>
            <person name="Han C."/>
            <person name="Tapia R."/>
            <person name="Land M."/>
            <person name="Hauser L."/>
            <person name="Markowitz V."/>
            <person name="Cheng J.-F."/>
            <person name="Hugenholtz P."/>
            <person name="Woyke T."/>
            <person name="Wu D."/>
            <person name="Eisen J.A."/>
        </authorList>
    </citation>
    <scope>NUCLEOTIDE SEQUENCE</scope>
    <source>
        <strain>ATCC 43644</strain>
    </source>
</reference>
<dbReference type="Pfam" id="PF00069">
    <property type="entry name" value="Pkinase"/>
    <property type="match status" value="1"/>
</dbReference>
<dbReference type="Gene3D" id="1.10.510.10">
    <property type="entry name" value="Transferase(Phosphotransferase) domain 1"/>
    <property type="match status" value="1"/>
</dbReference>
<dbReference type="SUPFAM" id="SSF49879">
    <property type="entry name" value="SMAD/FHA domain"/>
    <property type="match status" value="1"/>
</dbReference>
<keyword evidence="2 5" id="KW-0547">Nucleotide-binding</keyword>
<dbReference type="PROSITE" id="PS50011">
    <property type="entry name" value="PROTEIN_KINASE_DOM"/>
    <property type="match status" value="1"/>
</dbReference>
<gene>
    <name evidence="8" type="ordered locus">Isop_2049</name>
</gene>
<dbReference type="SMART" id="SM00220">
    <property type="entry name" value="S_TKc"/>
    <property type="match status" value="1"/>
</dbReference>
<dbReference type="AlphaFoldDB" id="E8R3P4"/>
<dbReference type="CDD" id="cd00060">
    <property type="entry name" value="FHA"/>
    <property type="match status" value="1"/>
</dbReference>
<dbReference type="STRING" id="575540.Isop_2049"/>
<dbReference type="SMART" id="SM00240">
    <property type="entry name" value="FHA"/>
    <property type="match status" value="1"/>
</dbReference>
<dbReference type="InterPro" id="IPR017441">
    <property type="entry name" value="Protein_kinase_ATP_BS"/>
</dbReference>
<dbReference type="KEGG" id="ipa:Isop_2049"/>
<evidence type="ECO:0000259" key="6">
    <source>
        <dbReference type="PROSITE" id="PS50006"/>
    </source>
</evidence>
<dbReference type="InterPro" id="IPR008271">
    <property type="entry name" value="Ser/Thr_kinase_AS"/>
</dbReference>
<dbReference type="GO" id="GO:0005524">
    <property type="term" value="F:ATP binding"/>
    <property type="evidence" value="ECO:0007669"/>
    <property type="project" value="UniProtKB-UniRule"/>
</dbReference>
<feature type="domain" description="FHA" evidence="6">
    <location>
        <begin position="25"/>
        <end position="74"/>
    </location>
</feature>
<dbReference type="InterPro" id="IPR000253">
    <property type="entry name" value="FHA_dom"/>
</dbReference>
<dbReference type="GO" id="GO:0004674">
    <property type="term" value="F:protein serine/threonine kinase activity"/>
    <property type="evidence" value="ECO:0007669"/>
    <property type="project" value="UniProtKB-KW"/>
</dbReference>
<dbReference type="PANTHER" id="PTHR43289">
    <property type="entry name" value="MITOGEN-ACTIVATED PROTEIN KINASE KINASE KINASE 20-RELATED"/>
    <property type="match status" value="1"/>
</dbReference>
<dbReference type="InterPro" id="IPR000719">
    <property type="entry name" value="Prot_kinase_dom"/>
</dbReference>
<feature type="binding site" evidence="5">
    <location>
        <position position="219"/>
    </location>
    <ligand>
        <name>ATP</name>
        <dbReference type="ChEBI" id="CHEBI:30616"/>
    </ligand>
</feature>
<keyword evidence="1" id="KW-0808">Transferase</keyword>
<evidence type="ECO:0000313" key="8">
    <source>
        <dbReference type="EMBL" id="ADV62629.1"/>
    </source>
</evidence>
<dbReference type="InterPro" id="IPR011009">
    <property type="entry name" value="Kinase-like_dom_sf"/>
</dbReference>
<dbReference type="EMBL" id="CP002353">
    <property type="protein sequence ID" value="ADV62629.1"/>
    <property type="molecule type" value="Genomic_DNA"/>
</dbReference>
<dbReference type="InterPro" id="IPR008984">
    <property type="entry name" value="SMAD_FHA_dom_sf"/>
</dbReference>
<evidence type="ECO:0000256" key="1">
    <source>
        <dbReference type="ARBA" id="ARBA00022679"/>
    </source>
</evidence>
<dbReference type="PANTHER" id="PTHR43289:SF6">
    <property type="entry name" value="SERINE_THREONINE-PROTEIN KINASE NEKL-3"/>
    <property type="match status" value="1"/>
</dbReference>
<dbReference type="SUPFAM" id="SSF56112">
    <property type="entry name" value="Protein kinase-like (PK-like)"/>
    <property type="match status" value="1"/>
</dbReference>
<keyword evidence="8" id="KW-0723">Serine/threonine-protein kinase</keyword>
<evidence type="ECO:0000259" key="7">
    <source>
        <dbReference type="PROSITE" id="PS50011"/>
    </source>
</evidence>
<keyword evidence="9" id="KW-1185">Reference proteome</keyword>
<name>E8R3P4_ISOPI</name>
<proteinExistence type="predicted"/>
<dbReference type="Gene3D" id="2.60.200.20">
    <property type="match status" value="1"/>
</dbReference>
<dbReference type="HOGENOM" id="CLU_034631_0_0_0"/>
<dbReference type="eggNOG" id="COG1716">
    <property type="taxonomic scope" value="Bacteria"/>
</dbReference>
<keyword evidence="3 8" id="KW-0418">Kinase</keyword>
<dbReference type="InParanoid" id="E8R3P4"/>
<keyword evidence="4 5" id="KW-0067">ATP-binding</keyword>
<accession>E8R3P4</accession>
<evidence type="ECO:0000256" key="5">
    <source>
        <dbReference type="PROSITE-ProRule" id="PRU10141"/>
    </source>
</evidence>
<feature type="domain" description="Protein kinase" evidence="7">
    <location>
        <begin position="190"/>
        <end position="461"/>
    </location>
</feature>
<dbReference type="OrthoDB" id="6111975at2"/>
<dbReference type="PROSITE" id="PS00108">
    <property type="entry name" value="PROTEIN_KINASE_ST"/>
    <property type="match status" value="1"/>
</dbReference>
<dbReference type="CDD" id="cd14014">
    <property type="entry name" value="STKc_PknB_like"/>
    <property type="match status" value="1"/>
</dbReference>
<evidence type="ECO:0000256" key="2">
    <source>
        <dbReference type="ARBA" id="ARBA00022741"/>
    </source>
</evidence>
<reference evidence="8 9" key="2">
    <citation type="journal article" date="2011" name="Stand. Genomic Sci.">
        <title>Complete genome sequence of Isosphaera pallida type strain (IS1B).</title>
        <authorList>
            <consortium name="US DOE Joint Genome Institute (JGI-PGF)"/>
            <person name="Goker M."/>
            <person name="Cleland D."/>
            <person name="Saunders E."/>
            <person name="Lapidus A."/>
            <person name="Nolan M."/>
            <person name="Lucas S."/>
            <person name="Hammon N."/>
            <person name="Deshpande S."/>
            <person name="Cheng J.F."/>
            <person name="Tapia R."/>
            <person name="Han C."/>
            <person name="Goodwin L."/>
            <person name="Pitluck S."/>
            <person name="Liolios K."/>
            <person name="Pagani I."/>
            <person name="Ivanova N."/>
            <person name="Mavromatis K."/>
            <person name="Pati A."/>
            <person name="Chen A."/>
            <person name="Palaniappan K."/>
            <person name="Land M."/>
            <person name="Hauser L."/>
            <person name="Chang Y.J."/>
            <person name="Jeffries C.D."/>
            <person name="Detter J.C."/>
            <person name="Beck B."/>
            <person name="Woyke T."/>
            <person name="Bristow J."/>
            <person name="Eisen J.A."/>
            <person name="Markowitz V."/>
            <person name="Hugenholtz P."/>
            <person name="Kyrpides N.C."/>
            <person name="Klenk H.P."/>
        </authorList>
    </citation>
    <scope>NUCLEOTIDE SEQUENCE [LARGE SCALE GENOMIC DNA]</scope>
    <source>
        <strain evidence="9">ATCC 43644 / DSM 9630 / IS1B</strain>
    </source>
</reference>
<dbReference type="PROSITE" id="PS00107">
    <property type="entry name" value="PROTEIN_KINASE_ATP"/>
    <property type="match status" value="1"/>
</dbReference>
<dbReference type="PROSITE" id="PS50006">
    <property type="entry name" value="FHA_DOMAIN"/>
    <property type="match status" value="1"/>
</dbReference>
<dbReference type="Proteomes" id="UP000008631">
    <property type="component" value="Chromosome"/>
</dbReference>
<organism evidence="8 9">
    <name type="scientific">Isosphaera pallida (strain ATCC 43644 / DSM 9630 / IS1B)</name>
    <dbReference type="NCBI Taxonomy" id="575540"/>
    <lineage>
        <taxon>Bacteria</taxon>
        <taxon>Pseudomonadati</taxon>
        <taxon>Planctomycetota</taxon>
        <taxon>Planctomycetia</taxon>
        <taxon>Isosphaerales</taxon>
        <taxon>Isosphaeraceae</taxon>
        <taxon>Isosphaera</taxon>
    </lineage>
</organism>
<dbReference type="eggNOG" id="COG0515">
    <property type="taxonomic scope" value="Bacteria"/>
</dbReference>
<sequence>MAIVLRIIDGPCSGREFRRDRLDTFVVGRSRLASCPVADRYLSRYHFLIEAHPPHCQVRDLGSRNGTKLNGRLIEGLVPLRDGDRLEAGDSLFEIRVEPETHEFRDSFGNSGPLSDSETTPGLPPTFELFLTPRPSLVTSQTRCLECDTPLRLEERVDGLAPDDDPNGVAWICPACRDRLSRFPPPPPGYVLERWLGRGGMGSVHLGRHLQTGTRVAIKTLIPQIASHPRARAYFRREVEVMRALRHRRIVRYYGVVETAGRFQLIMEYVESIDAAQRLRIQEGPMETATVLRIGLQLLDALQHAHERGYVHRDIKPSNLLLTPRPGGAVGYDLKLADFGLARSFRDQAGLTGLTNPGDLVGTLGFLAPDLIRDARAVTQSSDLYSVGATLYYLLTREYPYLNFDPRRDDSFQVVLEHPPLPLTARRPDLPEALSRVLERALEKSPRRRWPTAAAMADALRRVAHLMPRSESSGS</sequence>
<evidence type="ECO:0000313" key="9">
    <source>
        <dbReference type="Proteomes" id="UP000008631"/>
    </source>
</evidence>
<dbReference type="Pfam" id="PF00498">
    <property type="entry name" value="FHA"/>
    <property type="match status" value="1"/>
</dbReference>
<protein>
    <submittedName>
        <fullName evidence="8">Serine/threonine protein kinase with FHA domain protein</fullName>
    </submittedName>
</protein>
<dbReference type="Gene3D" id="3.30.200.20">
    <property type="entry name" value="Phosphorylase Kinase, domain 1"/>
    <property type="match status" value="1"/>
</dbReference>
<evidence type="ECO:0000256" key="4">
    <source>
        <dbReference type="ARBA" id="ARBA00022840"/>
    </source>
</evidence>
<dbReference type="RefSeq" id="WP_013564917.1">
    <property type="nucleotide sequence ID" value="NC_014962.1"/>
</dbReference>
<evidence type="ECO:0000256" key="3">
    <source>
        <dbReference type="ARBA" id="ARBA00022777"/>
    </source>
</evidence>